<keyword evidence="3" id="KW-1185">Reference proteome</keyword>
<dbReference type="PANTHER" id="PTHR14386">
    <property type="entry name" value="PROTEIN FAM204A"/>
    <property type="match status" value="1"/>
</dbReference>
<reference evidence="2" key="1">
    <citation type="submission" date="2023-05" db="EMBL/GenBank/DDBJ databases">
        <title>Nepenthes gracilis genome sequencing.</title>
        <authorList>
            <person name="Fukushima K."/>
        </authorList>
    </citation>
    <scope>NUCLEOTIDE SEQUENCE</scope>
    <source>
        <strain evidence="2">SING2019-196</strain>
    </source>
</reference>
<proteinExistence type="predicted"/>
<name>A0AAD3TBP3_NEPGR</name>
<comment type="caution">
    <text evidence="2">The sequence shown here is derived from an EMBL/GenBank/DDBJ whole genome shotgun (WGS) entry which is preliminary data.</text>
</comment>
<feature type="region of interest" description="Disordered" evidence="1">
    <location>
        <begin position="79"/>
        <end position="106"/>
    </location>
</feature>
<accession>A0AAD3TBP3</accession>
<evidence type="ECO:0000256" key="1">
    <source>
        <dbReference type="SAM" id="MobiDB-lite"/>
    </source>
</evidence>
<dbReference type="AlphaFoldDB" id="A0AAD3TBP3"/>
<organism evidence="2 3">
    <name type="scientific">Nepenthes gracilis</name>
    <name type="common">Slender pitcher plant</name>
    <dbReference type="NCBI Taxonomy" id="150966"/>
    <lineage>
        <taxon>Eukaryota</taxon>
        <taxon>Viridiplantae</taxon>
        <taxon>Streptophyta</taxon>
        <taxon>Embryophyta</taxon>
        <taxon>Tracheophyta</taxon>
        <taxon>Spermatophyta</taxon>
        <taxon>Magnoliopsida</taxon>
        <taxon>eudicotyledons</taxon>
        <taxon>Gunneridae</taxon>
        <taxon>Pentapetalae</taxon>
        <taxon>Caryophyllales</taxon>
        <taxon>Nepenthaceae</taxon>
        <taxon>Nepenthes</taxon>
    </lineage>
</organism>
<sequence length="130" mass="15136">MDDHERREATIASSPCLRPNFSNPGVTKNQLNKFQELHKRRLQIKSKFKNKKKPKDGLAKFKVDDHDEKDCLVENANQMMRDSNVAGTKSSDSKDNSSLPHVDINHALKKRQKLHWGLDTKERWERKANM</sequence>
<feature type="region of interest" description="Disordered" evidence="1">
    <location>
        <begin position="1"/>
        <end position="28"/>
    </location>
</feature>
<dbReference type="EMBL" id="BSYO01000032">
    <property type="protein sequence ID" value="GMH27200.1"/>
    <property type="molecule type" value="Genomic_DNA"/>
</dbReference>
<gene>
    <name evidence="2" type="ORF">Nepgr_029043</name>
</gene>
<dbReference type="Proteomes" id="UP001279734">
    <property type="component" value="Unassembled WGS sequence"/>
</dbReference>
<dbReference type="PANTHER" id="PTHR14386:SF2">
    <property type="entry name" value="PROTEIN FAM204A"/>
    <property type="match status" value="1"/>
</dbReference>
<dbReference type="InterPro" id="IPR037690">
    <property type="entry name" value="FAM204A"/>
</dbReference>
<evidence type="ECO:0000313" key="3">
    <source>
        <dbReference type="Proteomes" id="UP001279734"/>
    </source>
</evidence>
<protein>
    <submittedName>
        <fullName evidence="2">Uncharacterized protein</fullName>
    </submittedName>
</protein>
<evidence type="ECO:0000313" key="2">
    <source>
        <dbReference type="EMBL" id="GMH27200.1"/>
    </source>
</evidence>
<feature type="compositionally biased region" description="Polar residues" evidence="1">
    <location>
        <begin position="79"/>
        <end position="90"/>
    </location>
</feature>